<dbReference type="SUPFAM" id="SSF53041">
    <property type="entry name" value="Resolvase-like"/>
    <property type="match status" value="1"/>
</dbReference>
<dbReference type="Pfam" id="PF00239">
    <property type="entry name" value="Resolvase"/>
    <property type="match status" value="1"/>
</dbReference>
<evidence type="ECO:0000313" key="3">
    <source>
        <dbReference type="Proteomes" id="UP001155380"/>
    </source>
</evidence>
<dbReference type="InterPro" id="IPR050639">
    <property type="entry name" value="SSR_resolvase"/>
</dbReference>
<comment type="caution">
    <text evidence="2">The sequence shown here is derived from an EMBL/GenBank/DDBJ whole genome shotgun (WGS) entry which is preliminary data.</text>
</comment>
<dbReference type="RefSeq" id="WP_250914879.1">
    <property type="nucleotide sequence ID" value="NZ_JAMXLX010000008.1"/>
</dbReference>
<dbReference type="Proteomes" id="UP001155380">
    <property type="component" value="Unassembled WGS sequence"/>
</dbReference>
<dbReference type="AlphaFoldDB" id="A0AAJ1C023"/>
<reference evidence="2" key="1">
    <citation type="submission" date="2022-06" db="EMBL/GenBank/DDBJ databases">
        <authorList>
            <person name="Sun Q."/>
        </authorList>
    </citation>
    <scope>NUCLEOTIDE SEQUENCE</scope>
    <source>
        <strain evidence="2">S101</strain>
    </source>
</reference>
<dbReference type="PANTHER" id="PTHR30461">
    <property type="entry name" value="DNA-INVERTASE FROM LAMBDOID PROPHAGE"/>
    <property type="match status" value="1"/>
</dbReference>
<dbReference type="Gene3D" id="3.40.50.1390">
    <property type="entry name" value="Resolvase, N-terminal catalytic domain"/>
    <property type="match status" value="1"/>
</dbReference>
<dbReference type="EMBL" id="JAMXLX010000008">
    <property type="protein sequence ID" value="MCO5959311.1"/>
    <property type="molecule type" value="Genomic_DNA"/>
</dbReference>
<proteinExistence type="predicted"/>
<protein>
    <submittedName>
        <fullName evidence="2">Recombinase family protein</fullName>
    </submittedName>
</protein>
<dbReference type="SMART" id="SM00857">
    <property type="entry name" value="Resolvase"/>
    <property type="match status" value="1"/>
</dbReference>
<feature type="domain" description="Resolvase/invertase-type recombinase catalytic" evidence="1">
    <location>
        <begin position="2"/>
        <end position="134"/>
    </location>
</feature>
<dbReference type="GO" id="GO:0003677">
    <property type="term" value="F:DNA binding"/>
    <property type="evidence" value="ECO:0007669"/>
    <property type="project" value="InterPro"/>
</dbReference>
<organism evidence="2 3">
    <name type="scientific">Ciceribacter sichuanensis</name>
    <dbReference type="NCBI Taxonomy" id="2949647"/>
    <lineage>
        <taxon>Bacteria</taxon>
        <taxon>Pseudomonadati</taxon>
        <taxon>Pseudomonadota</taxon>
        <taxon>Alphaproteobacteria</taxon>
        <taxon>Hyphomicrobiales</taxon>
        <taxon>Rhizobiaceae</taxon>
        <taxon>Ciceribacter</taxon>
    </lineage>
</organism>
<accession>A0AAJ1C023</accession>
<evidence type="ECO:0000259" key="1">
    <source>
        <dbReference type="PROSITE" id="PS51736"/>
    </source>
</evidence>
<dbReference type="GO" id="GO:0000150">
    <property type="term" value="F:DNA strand exchange activity"/>
    <property type="evidence" value="ECO:0007669"/>
    <property type="project" value="InterPro"/>
</dbReference>
<gene>
    <name evidence="2" type="ORF">NBH21_21245</name>
</gene>
<dbReference type="PROSITE" id="PS51736">
    <property type="entry name" value="RECOMBINASES_3"/>
    <property type="match status" value="1"/>
</dbReference>
<evidence type="ECO:0000313" key="2">
    <source>
        <dbReference type="EMBL" id="MCO5959311.1"/>
    </source>
</evidence>
<sequence>MKVAIYARYSSDNQRDASIADQLRMCRLHAEKQGWHIVEEYTDHAISGASLLRPGIQALISDATRGRFDLILAEAMDRLSRDQEDIAGLFKRMSYSGVKIFTLSEGEVSHLHIGLKGTMNALFLKDLTDKTRRG</sequence>
<dbReference type="CDD" id="cd00338">
    <property type="entry name" value="Ser_Recombinase"/>
    <property type="match status" value="1"/>
</dbReference>
<dbReference type="InterPro" id="IPR036162">
    <property type="entry name" value="Resolvase-like_N_sf"/>
</dbReference>
<name>A0AAJ1C023_9HYPH</name>
<dbReference type="InterPro" id="IPR006119">
    <property type="entry name" value="Resolv_N"/>
</dbReference>
<dbReference type="PANTHER" id="PTHR30461:SF23">
    <property type="entry name" value="DNA RECOMBINASE-RELATED"/>
    <property type="match status" value="1"/>
</dbReference>